<evidence type="ECO:0000256" key="6">
    <source>
        <dbReference type="PIRSR" id="PIRSR606689-1"/>
    </source>
</evidence>
<reference evidence="8" key="1">
    <citation type="submission" date="2019-07" db="EMBL/GenBank/DDBJ databases">
        <authorList>
            <consortium name="Wellcome Sanger Institute Data Sharing"/>
        </authorList>
    </citation>
    <scope>NUCLEOTIDE SEQUENCE [LARGE SCALE GENOMIC DNA]</scope>
</reference>
<dbReference type="Proteomes" id="UP000694546">
    <property type="component" value="Chromosome 1"/>
</dbReference>
<dbReference type="PRINTS" id="PR00449">
    <property type="entry name" value="RASTRNSFRMNG"/>
</dbReference>
<sequence length="193" mass="21569">MYTLLSGLYKYMFQKDEYCILILGLDNAGKTTFLEQTKTKFSKNYKGMSLSKITTTVGLNIGTIDVGNARLMFWDLGGQEELQSLWDKYYAESHGVIYVIDSTDEERLSESKEAFEKMITSESLEGIPLLVLANKQDVEGRGQRGHRVDGQVCGEESAAAPETEGHHMRSWQGPPLKARPPALILTGIPNPIY</sequence>
<dbReference type="GO" id="GO:0005525">
    <property type="term" value="F:GTP binding"/>
    <property type="evidence" value="ECO:0007669"/>
    <property type="project" value="UniProtKB-KW"/>
</dbReference>
<dbReference type="SUPFAM" id="SSF52540">
    <property type="entry name" value="P-loop containing nucleoside triphosphate hydrolases"/>
    <property type="match status" value="1"/>
</dbReference>
<dbReference type="Gene3D" id="3.40.50.300">
    <property type="entry name" value="P-loop containing nucleotide triphosphate hydrolases"/>
    <property type="match status" value="1"/>
</dbReference>
<dbReference type="PROSITE" id="PS51417">
    <property type="entry name" value="ARF"/>
    <property type="match status" value="1"/>
</dbReference>
<name>A0A8C5FAE9_GADMO</name>
<evidence type="ECO:0000313" key="8">
    <source>
        <dbReference type="Ensembl" id="ENSGMOP00000022255.1"/>
    </source>
</evidence>
<dbReference type="InterPro" id="IPR005225">
    <property type="entry name" value="Small_GTP-bd"/>
</dbReference>
<evidence type="ECO:0000256" key="4">
    <source>
        <dbReference type="ARBA" id="ARBA00038765"/>
    </source>
</evidence>
<keyword evidence="7" id="KW-0479">Metal-binding</keyword>
<dbReference type="InterPro" id="IPR006689">
    <property type="entry name" value="Small_GTPase_ARF/SAR"/>
</dbReference>
<dbReference type="InterPro" id="IPR024156">
    <property type="entry name" value="Small_GTPase_ARF"/>
</dbReference>
<dbReference type="GO" id="GO:0034067">
    <property type="term" value="P:protein localization to Golgi apparatus"/>
    <property type="evidence" value="ECO:0007669"/>
    <property type="project" value="TreeGrafter"/>
</dbReference>
<dbReference type="GO" id="GO:0005794">
    <property type="term" value="C:Golgi apparatus"/>
    <property type="evidence" value="ECO:0007669"/>
    <property type="project" value="TreeGrafter"/>
</dbReference>
<dbReference type="SMART" id="SM00177">
    <property type="entry name" value="ARF"/>
    <property type="match status" value="1"/>
</dbReference>
<proteinExistence type="predicted"/>
<keyword evidence="7" id="KW-0460">Magnesium</keyword>
<dbReference type="Ensembl" id="ENSGMOT00000050528.1">
    <property type="protein sequence ID" value="ENSGMOP00000022255.1"/>
    <property type="gene ID" value="ENSGMOG00000015683.2"/>
</dbReference>
<dbReference type="AlphaFoldDB" id="A0A8C5FAE9"/>
<dbReference type="InterPro" id="IPR027417">
    <property type="entry name" value="P-loop_NTPase"/>
</dbReference>
<comment type="subunit">
    <text evidence="4">Interacts with SYS1.</text>
</comment>
<dbReference type="GO" id="GO:0046872">
    <property type="term" value="F:metal ion binding"/>
    <property type="evidence" value="ECO:0007669"/>
    <property type="project" value="UniProtKB-KW"/>
</dbReference>
<comment type="function">
    <text evidence="3">Trans-Golgi-associated GTPase that regulates protein sorting. Controls the targeting of ARL1 and its effector to the trans-Golgi. Required for the lipidation of chylomicrons in the intestine and required for VLDL lipidation in the liver.</text>
</comment>
<dbReference type="GO" id="GO:0006886">
    <property type="term" value="P:intracellular protein transport"/>
    <property type="evidence" value="ECO:0007669"/>
    <property type="project" value="TreeGrafter"/>
</dbReference>
<evidence type="ECO:0000256" key="1">
    <source>
        <dbReference type="ARBA" id="ARBA00022741"/>
    </source>
</evidence>
<evidence type="ECO:0000256" key="5">
    <source>
        <dbReference type="ARBA" id="ARBA00039478"/>
    </source>
</evidence>
<gene>
    <name evidence="8" type="primary">arfrp1</name>
</gene>
<dbReference type="NCBIfam" id="TIGR00231">
    <property type="entry name" value="small_GTP"/>
    <property type="match status" value="1"/>
</dbReference>
<evidence type="ECO:0000256" key="7">
    <source>
        <dbReference type="PIRSR" id="PIRSR606689-2"/>
    </source>
</evidence>
<dbReference type="GeneTree" id="ENSGT00940000156407"/>
<dbReference type="GO" id="GO:0043001">
    <property type="term" value="P:Golgi to plasma membrane protein transport"/>
    <property type="evidence" value="ECO:0007669"/>
    <property type="project" value="TreeGrafter"/>
</dbReference>
<feature type="binding site" evidence="6">
    <location>
        <begin position="134"/>
        <end position="137"/>
    </location>
    <ligand>
        <name>GTP</name>
        <dbReference type="ChEBI" id="CHEBI:37565"/>
    </ligand>
</feature>
<dbReference type="PANTHER" id="PTHR45909:SF1">
    <property type="entry name" value="ADP-RIBOSYLATION FACTOR-RELATED PROTEIN 1"/>
    <property type="match status" value="1"/>
</dbReference>
<accession>A0A8C5FAE9</accession>
<reference evidence="8" key="3">
    <citation type="submission" date="2025-09" db="UniProtKB">
        <authorList>
            <consortium name="Ensembl"/>
        </authorList>
    </citation>
    <scope>IDENTIFICATION</scope>
</reference>
<dbReference type="PANTHER" id="PTHR45909">
    <property type="entry name" value="ADP-RIBOSYLATION FACTOR-RELATED PROTEIN 1"/>
    <property type="match status" value="1"/>
</dbReference>
<keyword evidence="9" id="KW-1185">Reference proteome</keyword>
<feature type="binding site" evidence="7">
    <location>
        <position position="31"/>
    </location>
    <ligand>
        <name>Mg(2+)</name>
        <dbReference type="ChEBI" id="CHEBI:18420"/>
    </ligand>
</feature>
<protein>
    <recommendedName>
        <fullName evidence="5">ADP-ribosylation factor-related protein 1</fullName>
    </recommendedName>
</protein>
<feature type="binding site" evidence="6">
    <location>
        <position position="78"/>
    </location>
    <ligand>
        <name>GTP</name>
        <dbReference type="ChEBI" id="CHEBI:37565"/>
    </ligand>
</feature>
<keyword evidence="2 6" id="KW-0342">GTP-binding</keyword>
<evidence type="ECO:0000256" key="2">
    <source>
        <dbReference type="ARBA" id="ARBA00023134"/>
    </source>
</evidence>
<feature type="binding site" evidence="6">
    <location>
        <begin position="24"/>
        <end position="31"/>
    </location>
    <ligand>
        <name>GTP</name>
        <dbReference type="ChEBI" id="CHEBI:37565"/>
    </ligand>
</feature>
<dbReference type="Pfam" id="PF00025">
    <property type="entry name" value="Arf"/>
    <property type="match status" value="1"/>
</dbReference>
<evidence type="ECO:0000313" key="9">
    <source>
        <dbReference type="Proteomes" id="UP000694546"/>
    </source>
</evidence>
<organism evidence="8 9">
    <name type="scientific">Gadus morhua</name>
    <name type="common">Atlantic cod</name>
    <dbReference type="NCBI Taxonomy" id="8049"/>
    <lineage>
        <taxon>Eukaryota</taxon>
        <taxon>Metazoa</taxon>
        <taxon>Chordata</taxon>
        <taxon>Craniata</taxon>
        <taxon>Vertebrata</taxon>
        <taxon>Euteleostomi</taxon>
        <taxon>Actinopterygii</taxon>
        <taxon>Neopterygii</taxon>
        <taxon>Teleostei</taxon>
        <taxon>Neoteleostei</taxon>
        <taxon>Acanthomorphata</taxon>
        <taxon>Zeiogadaria</taxon>
        <taxon>Gadariae</taxon>
        <taxon>Gadiformes</taxon>
        <taxon>Gadoidei</taxon>
        <taxon>Gadidae</taxon>
        <taxon>Gadus</taxon>
    </lineage>
</organism>
<reference evidence="8" key="2">
    <citation type="submission" date="2025-08" db="UniProtKB">
        <authorList>
            <consortium name="Ensembl"/>
        </authorList>
    </citation>
    <scope>IDENTIFICATION</scope>
</reference>
<dbReference type="GO" id="GO:0003924">
    <property type="term" value="F:GTPase activity"/>
    <property type="evidence" value="ECO:0007669"/>
    <property type="project" value="InterPro"/>
</dbReference>
<dbReference type="SMART" id="SM00178">
    <property type="entry name" value="SAR"/>
    <property type="match status" value="1"/>
</dbReference>
<feature type="binding site" evidence="7">
    <location>
        <position position="56"/>
    </location>
    <ligand>
        <name>Mg(2+)</name>
        <dbReference type="ChEBI" id="CHEBI:18420"/>
    </ligand>
</feature>
<evidence type="ECO:0000256" key="3">
    <source>
        <dbReference type="ARBA" id="ARBA00037377"/>
    </source>
</evidence>
<dbReference type="CDD" id="cd04160">
    <property type="entry name" value="Arfrp1"/>
    <property type="match status" value="1"/>
</dbReference>
<keyword evidence="1 6" id="KW-0547">Nucleotide-binding</keyword>